<reference evidence="2 3" key="1">
    <citation type="submission" date="2012-08" db="EMBL/GenBank/DDBJ databases">
        <title>Oryza genome evolution.</title>
        <authorList>
            <person name="Wing R.A."/>
        </authorList>
    </citation>
    <scope>NUCLEOTIDE SEQUENCE</scope>
</reference>
<proteinExistence type="predicted"/>
<dbReference type="AlphaFoldDB" id="A0A0D9W2R2"/>
<feature type="transmembrane region" description="Helical" evidence="1">
    <location>
        <begin position="23"/>
        <end position="43"/>
    </location>
</feature>
<name>A0A0D9W2R2_9ORYZ</name>
<dbReference type="EnsemblPlants" id="LPERR04G03060.1">
    <property type="protein sequence ID" value="LPERR04G03060.1"/>
    <property type="gene ID" value="LPERR04G03060"/>
</dbReference>
<dbReference type="Proteomes" id="UP000032180">
    <property type="component" value="Chromosome 4"/>
</dbReference>
<keyword evidence="1" id="KW-0472">Membrane</keyword>
<evidence type="ECO:0000313" key="3">
    <source>
        <dbReference type="Proteomes" id="UP000032180"/>
    </source>
</evidence>
<evidence type="ECO:0000313" key="2">
    <source>
        <dbReference type="EnsemblPlants" id="LPERR04G03060.1"/>
    </source>
</evidence>
<keyword evidence="1" id="KW-1133">Transmembrane helix</keyword>
<protein>
    <submittedName>
        <fullName evidence="2">Uncharacterized protein</fullName>
    </submittedName>
</protein>
<reference evidence="3" key="2">
    <citation type="submission" date="2013-12" db="EMBL/GenBank/DDBJ databases">
        <authorList>
            <person name="Yu Y."/>
            <person name="Lee S."/>
            <person name="de Baynast K."/>
            <person name="Wissotski M."/>
            <person name="Liu L."/>
            <person name="Talag J."/>
            <person name="Goicoechea J."/>
            <person name="Angelova A."/>
            <person name="Jetty R."/>
            <person name="Kudrna D."/>
            <person name="Golser W."/>
            <person name="Rivera L."/>
            <person name="Zhang J."/>
            <person name="Wing R."/>
        </authorList>
    </citation>
    <scope>NUCLEOTIDE SEQUENCE</scope>
</reference>
<keyword evidence="3" id="KW-1185">Reference proteome</keyword>
<reference evidence="2" key="3">
    <citation type="submission" date="2015-04" db="UniProtKB">
        <authorList>
            <consortium name="EnsemblPlants"/>
        </authorList>
    </citation>
    <scope>IDENTIFICATION</scope>
</reference>
<accession>A0A0D9W2R2</accession>
<dbReference type="HOGENOM" id="CLU_2545920_0_0_1"/>
<dbReference type="Gramene" id="LPERR04G03060.1">
    <property type="protein sequence ID" value="LPERR04G03060.1"/>
    <property type="gene ID" value="LPERR04G03060"/>
</dbReference>
<organism evidence="2 3">
    <name type="scientific">Leersia perrieri</name>
    <dbReference type="NCBI Taxonomy" id="77586"/>
    <lineage>
        <taxon>Eukaryota</taxon>
        <taxon>Viridiplantae</taxon>
        <taxon>Streptophyta</taxon>
        <taxon>Embryophyta</taxon>
        <taxon>Tracheophyta</taxon>
        <taxon>Spermatophyta</taxon>
        <taxon>Magnoliopsida</taxon>
        <taxon>Liliopsida</taxon>
        <taxon>Poales</taxon>
        <taxon>Poaceae</taxon>
        <taxon>BOP clade</taxon>
        <taxon>Oryzoideae</taxon>
        <taxon>Oryzeae</taxon>
        <taxon>Oryzinae</taxon>
        <taxon>Leersia</taxon>
    </lineage>
</organism>
<evidence type="ECO:0000256" key="1">
    <source>
        <dbReference type="SAM" id="Phobius"/>
    </source>
</evidence>
<keyword evidence="1" id="KW-0812">Transmembrane</keyword>
<sequence>MAAQRRTDVDGNGDLRCLLASNASFFFLSPALGSFTAVLVLLWPGREGSRISLIVPAVPRIGEDEPPPSWDFVLTLKAPRSAR</sequence>